<evidence type="ECO:0000313" key="1">
    <source>
        <dbReference type="EMBL" id="NBI80387.1"/>
    </source>
</evidence>
<proteinExistence type="predicted"/>
<dbReference type="EMBL" id="QXWZ01000050">
    <property type="protein sequence ID" value="NBI80387.1"/>
    <property type="molecule type" value="Genomic_DNA"/>
</dbReference>
<gene>
    <name evidence="1" type="ORF">D3Z39_16305</name>
</gene>
<dbReference type="Proteomes" id="UP000446348">
    <property type="component" value="Unassembled WGS sequence"/>
</dbReference>
<comment type="caution">
    <text evidence="1">The sequence shown here is derived from an EMBL/GenBank/DDBJ whole genome shotgun (WGS) entry which is preliminary data.</text>
</comment>
<reference evidence="1 2" key="1">
    <citation type="submission" date="2018-08" db="EMBL/GenBank/DDBJ databases">
        <title>Murine metabolic-syndrome-specific gut microbial biobank.</title>
        <authorList>
            <person name="Liu C."/>
        </authorList>
    </citation>
    <scope>NUCLEOTIDE SEQUENCE [LARGE SCALE GENOMIC DNA]</scope>
    <source>
        <strain evidence="1 2">X69</strain>
    </source>
</reference>
<accession>A0A845RL84</accession>
<name>A0A845RL84_9FIRM</name>
<dbReference type="AlphaFoldDB" id="A0A845RL84"/>
<feature type="non-terminal residue" evidence="1">
    <location>
        <position position="245"/>
    </location>
</feature>
<evidence type="ECO:0000313" key="2">
    <source>
        <dbReference type="Proteomes" id="UP000446348"/>
    </source>
</evidence>
<organism evidence="1 2">
    <name type="scientific">Anaerotruncus colihominis</name>
    <dbReference type="NCBI Taxonomy" id="169435"/>
    <lineage>
        <taxon>Bacteria</taxon>
        <taxon>Bacillati</taxon>
        <taxon>Bacillota</taxon>
        <taxon>Clostridia</taxon>
        <taxon>Eubacteriales</taxon>
        <taxon>Oscillospiraceae</taxon>
        <taxon>Anaerotruncus</taxon>
    </lineage>
</organism>
<protein>
    <submittedName>
        <fullName evidence="1">Uncharacterized protein</fullName>
    </submittedName>
</protein>
<sequence length="245" mass="27119">MMNDFKEFLELPGTPQEQEWLKEQLETLSVRESYALAAVSMGYPPEKAADAIKSILSLPDCTLHPAGSYEDLGKYSQKGAASLPEDVLPYVDFDHIGQEFEDEHPGLFIGGYYVEYPKKAAEPAYSGKNAFLPEDSDWSVKLKLASPAVPEGVWLRLPGYDGKMAEDADEVVLALDELRVKSLEDCTLLEARCILPEAGDLTKQYSSITDLVRDGDNLGYVLAEQGQGKAHWLDKFAAALEYEDC</sequence>